<dbReference type="OrthoDB" id="9787617at2"/>
<evidence type="ECO:0000313" key="3">
    <source>
        <dbReference type="EMBL" id="CDM68253.1"/>
    </source>
</evidence>
<dbReference type="eggNOG" id="COG1216">
    <property type="taxonomic scope" value="Bacteria"/>
</dbReference>
<accession>W6RV95</accession>
<organism evidence="3 4">
    <name type="scientific">Clostridium bornimense</name>
    <dbReference type="NCBI Taxonomy" id="1216932"/>
    <lineage>
        <taxon>Bacteria</taxon>
        <taxon>Bacillati</taxon>
        <taxon>Bacillota</taxon>
        <taxon>Clostridia</taxon>
        <taxon>Eubacteriales</taxon>
        <taxon>Clostridiaceae</taxon>
        <taxon>Clostridium</taxon>
    </lineage>
</organism>
<dbReference type="CDD" id="cd03801">
    <property type="entry name" value="GT4_PimA-like"/>
    <property type="match status" value="1"/>
</dbReference>
<dbReference type="PATRIC" id="fig|1216932.3.peg.1078"/>
<dbReference type="GO" id="GO:0016757">
    <property type="term" value="F:glycosyltransferase activity"/>
    <property type="evidence" value="ECO:0007669"/>
    <property type="project" value="InterPro"/>
</dbReference>
<dbReference type="Pfam" id="PF13712">
    <property type="entry name" value="Glyco_tranf_2_5"/>
    <property type="match status" value="1"/>
</dbReference>
<dbReference type="KEGG" id="clt:CM240_1089"/>
<keyword evidence="4" id="KW-1185">Reference proteome</keyword>
<dbReference type="HOGENOM" id="CLU_465977_0_0_9"/>
<dbReference type="SUPFAM" id="SSF53756">
    <property type="entry name" value="UDP-Glycosyltransferase/glycogen phosphorylase"/>
    <property type="match status" value="1"/>
</dbReference>
<reference evidence="3 4" key="1">
    <citation type="submission" date="2013-11" db="EMBL/GenBank/DDBJ databases">
        <title>Complete genome sequence of Clostridum sp. M2/40.</title>
        <authorList>
            <person name="Wibberg D."/>
            <person name="Puehler A."/>
            <person name="Schlueter A."/>
        </authorList>
    </citation>
    <scope>NUCLEOTIDE SEQUENCE [LARGE SCALE GENOMIC DNA]</scope>
    <source>
        <strain evidence="4">M2/40</strain>
    </source>
</reference>
<feature type="domain" description="Streptomycin biosynthesis protein StrF" evidence="2">
    <location>
        <begin position="7"/>
        <end position="215"/>
    </location>
</feature>
<dbReference type="AlphaFoldDB" id="W6RV95"/>
<evidence type="ECO:0000259" key="1">
    <source>
        <dbReference type="Pfam" id="PF00534"/>
    </source>
</evidence>
<protein>
    <submittedName>
        <fullName evidence="3">Uncharacterized protein</fullName>
    </submittedName>
</protein>
<dbReference type="Proteomes" id="UP000019426">
    <property type="component" value="Chromosome M2/40_rep1"/>
</dbReference>
<dbReference type="Gene3D" id="3.40.50.2000">
    <property type="entry name" value="Glycogen Phosphorylase B"/>
    <property type="match status" value="2"/>
</dbReference>
<dbReference type="STRING" id="1216932.CM240_1089"/>
<dbReference type="InterPro" id="IPR001296">
    <property type="entry name" value="Glyco_trans_1"/>
</dbReference>
<evidence type="ECO:0000259" key="2">
    <source>
        <dbReference type="Pfam" id="PF13712"/>
    </source>
</evidence>
<proteinExistence type="predicted"/>
<dbReference type="InterPro" id="IPR059123">
    <property type="entry name" value="StrF_dom"/>
</dbReference>
<sequence length="585" mass="68612">MDKNSVCVITYVKNKNIYEECLYYLKNLKVPKKMSLEFLGITEAKSIAEAYNKAIVLSKAKYKIYVDENAFIINRDLIKDIVEIFDKDDKIGIIGVEGRKLTLNSGVCVGEKVNIRNKYIIENGNIHLDLIGEVNDYYEEVETVNGVVMATQYDIKWREDLFNGDYFYDEAQCKEFQRHRYKVVVLLQEKPWGTFTKRKLTDDYYKYENIYLKEYTSVEDKKISLFFPELEDQHLTKDICLIPYVMKEYFGYNASFITTGGYREFPSNKKYLGDMSIYVGEDMEECMREISKSGVLMLIWVYQFNIDLINRYKEINPEGKVYVKLDAKMESMGYLNGYMNDYILNTLKKCDLISVENRNVQRYINSVWNLDVKYIPNGYYDFISNDYIDYEEKKNIILFVGRVGSPEKANHILLEAFSKIEDEIEDWSIELVGNVENNFLSYMEQYYLNNSKLKERVRLIGVLDKKELKEKYKSAKVFCLTSPSEACANVFSQAISNGCYLISTDVDGARDITNNEEFGYIVPVNDTEKLSIVLKEICLNESILEKNCIEAQKYARKNLSWIKLCREIDNYLFNKGEFYSENEYE</sequence>
<dbReference type="Gene3D" id="3.90.550.10">
    <property type="entry name" value="Spore Coat Polysaccharide Biosynthesis Protein SpsA, Chain A"/>
    <property type="match status" value="1"/>
</dbReference>
<evidence type="ECO:0000313" key="4">
    <source>
        <dbReference type="Proteomes" id="UP000019426"/>
    </source>
</evidence>
<dbReference type="eggNOG" id="COG0438">
    <property type="taxonomic scope" value="Bacteria"/>
</dbReference>
<dbReference type="RefSeq" id="WP_051483709.1">
    <property type="nucleotide sequence ID" value="NZ_HG917868.1"/>
</dbReference>
<gene>
    <name evidence="3" type="ORF">CM240_1089</name>
</gene>
<dbReference type="Pfam" id="PF00534">
    <property type="entry name" value="Glycos_transf_1"/>
    <property type="match status" value="1"/>
</dbReference>
<name>W6RV95_9CLOT</name>
<feature type="domain" description="Glycosyl transferase family 1" evidence="1">
    <location>
        <begin position="391"/>
        <end position="552"/>
    </location>
</feature>
<dbReference type="InterPro" id="IPR029044">
    <property type="entry name" value="Nucleotide-diphossugar_trans"/>
</dbReference>
<dbReference type="EMBL" id="HG917868">
    <property type="protein sequence ID" value="CDM68253.1"/>
    <property type="molecule type" value="Genomic_DNA"/>
</dbReference>
<dbReference type="PANTHER" id="PTHR12526">
    <property type="entry name" value="GLYCOSYLTRANSFERASE"/>
    <property type="match status" value="1"/>
</dbReference>